<keyword evidence="1" id="KW-1133">Transmembrane helix</keyword>
<gene>
    <name evidence="2" type="ORF">B4U37_15855</name>
    <name evidence="3" type="ORF">FZC74_10290</name>
</gene>
<accession>A0A1Y0CQ14</accession>
<evidence type="ECO:0000313" key="2">
    <source>
        <dbReference type="EMBL" id="ART77433.1"/>
    </source>
</evidence>
<name>A0A1Y0CQ14_9BACI</name>
<reference evidence="3 5" key="2">
    <citation type="submission" date="2019-08" db="EMBL/GenBank/DDBJ databases">
        <title>Bacillus genomes from the desert of Cuatro Cienegas, Coahuila.</title>
        <authorList>
            <person name="Olmedo-Alvarez G."/>
        </authorList>
    </citation>
    <scope>NUCLEOTIDE SEQUENCE [LARGE SCALE GENOMIC DNA]</scope>
    <source>
        <strain evidence="3 5">CH88_3T</strain>
    </source>
</reference>
<dbReference type="AlphaFoldDB" id="A0A1Y0CQ14"/>
<dbReference type="RefSeq" id="WP_088018977.1">
    <property type="nucleotide sequence ID" value="NZ_CP020880.1"/>
</dbReference>
<dbReference type="Proteomes" id="UP000323393">
    <property type="component" value="Unassembled WGS sequence"/>
</dbReference>
<dbReference type="Proteomes" id="UP000195573">
    <property type="component" value="Chromosome"/>
</dbReference>
<dbReference type="EMBL" id="VTEU01000003">
    <property type="protein sequence ID" value="TYS59121.1"/>
    <property type="molecule type" value="Genomic_DNA"/>
</dbReference>
<dbReference type="Pfam" id="PF11146">
    <property type="entry name" value="DUF2905"/>
    <property type="match status" value="1"/>
</dbReference>
<keyword evidence="4" id="KW-1185">Reference proteome</keyword>
<reference evidence="2 4" key="1">
    <citation type="submission" date="2017-04" db="EMBL/GenBank/DDBJ databases">
        <title>Complete Genome Sequence of the Bacillus horikoshii 20a strain from Cuatro Cienegas, Coahuila, Mexico.</title>
        <authorList>
            <person name="Zarza E."/>
            <person name="Alcaraz L.D."/>
            <person name="Aguilar-Salinas B."/>
            <person name="Islas A."/>
            <person name="Olmedo-Alvarez G."/>
        </authorList>
    </citation>
    <scope>NUCLEOTIDE SEQUENCE [LARGE SCALE GENOMIC DNA]</scope>
    <source>
        <strain evidence="2 4">20a</strain>
    </source>
</reference>
<sequence>MELPKMLMVAGAVLLIVGFLWQVVGKIPGDIVVKKGNVTFFFPIVTSIIISIVLSLIFYFIGRFR</sequence>
<evidence type="ECO:0000256" key="1">
    <source>
        <dbReference type="SAM" id="Phobius"/>
    </source>
</evidence>
<feature type="transmembrane region" description="Helical" evidence="1">
    <location>
        <begin position="41"/>
        <end position="61"/>
    </location>
</feature>
<evidence type="ECO:0000313" key="5">
    <source>
        <dbReference type="Proteomes" id="UP000323393"/>
    </source>
</evidence>
<protein>
    <submittedName>
        <fullName evidence="3">DUF2905 domain-containing protein</fullName>
    </submittedName>
</protein>
<dbReference type="GeneID" id="96739890"/>
<keyword evidence="1" id="KW-0472">Membrane</keyword>
<organism evidence="3 5">
    <name type="scientific">Sutcliffiella horikoshii</name>
    <dbReference type="NCBI Taxonomy" id="79883"/>
    <lineage>
        <taxon>Bacteria</taxon>
        <taxon>Bacillati</taxon>
        <taxon>Bacillota</taxon>
        <taxon>Bacilli</taxon>
        <taxon>Bacillales</taxon>
        <taxon>Bacillaceae</taxon>
        <taxon>Sutcliffiella</taxon>
    </lineage>
</organism>
<dbReference type="KEGG" id="bhk:B4U37_15855"/>
<evidence type="ECO:0000313" key="3">
    <source>
        <dbReference type="EMBL" id="TYS59121.1"/>
    </source>
</evidence>
<dbReference type="EMBL" id="CP020880">
    <property type="protein sequence ID" value="ART77433.1"/>
    <property type="molecule type" value="Genomic_DNA"/>
</dbReference>
<keyword evidence="1" id="KW-0812">Transmembrane</keyword>
<dbReference type="PANTHER" id="PTHR36443">
    <property type="entry name" value="BSR5223 PROTEIN"/>
    <property type="match status" value="1"/>
</dbReference>
<dbReference type="PANTHER" id="PTHR36443:SF1">
    <property type="entry name" value="BSR5223 PROTEIN"/>
    <property type="match status" value="1"/>
</dbReference>
<proteinExistence type="predicted"/>
<evidence type="ECO:0000313" key="4">
    <source>
        <dbReference type="Proteomes" id="UP000195573"/>
    </source>
</evidence>
<dbReference type="InterPro" id="IPR021320">
    <property type="entry name" value="DUF2905"/>
</dbReference>